<dbReference type="Gene3D" id="1.20.1440.130">
    <property type="entry name" value="VKOR domain"/>
    <property type="match status" value="1"/>
</dbReference>
<feature type="transmembrane region" description="Helical" evidence="10">
    <location>
        <begin position="154"/>
        <end position="172"/>
    </location>
</feature>
<keyword evidence="13" id="KW-1185">Reference proteome</keyword>
<dbReference type="GO" id="GO:0016020">
    <property type="term" value="C:membrane"/>
    <property type="evidence" value="ECO:0007669"/>
    <property type="project" value="UniProtKB-SubCell"/>
</dbReference>
<reference evidence="12 13" key="1">
    <citation type="submission" date="2016-07" db="EMBL/GenBank/DDBJ databases">
        <authorList>
            <person name="Jeong J.-J."/>
            <person name="Kim D.W."/>
            <person name="Sang M.K."/>
            <person name="Choi I.-G."/>
            <person name="Kim K.D."/>
        </authorList>
    </citation>
    <scope>NUCLEOTIDE SEQUENCE [LARGE SCALE GENOMIC DNA]</scope>
    <source>
        <strain evidence="12 13">UTM-3</strain>
    </source>
</reference>
<dbReference type="RefSeq" id="WP_065393363.1">
    <property type="nucleotide sequence ID" value="NZ_MAYH01000002.1"/>
</dbReference>
<evidence type="ECO:0000256" key="7">
    <source>
        <dbReference type="ARBA" id="ARBA00023136"/>
    </source>
</evidence>
<comment type="subcellular location">
    <subcellularLocation>
        <location evidence="1">Membrane</location>
        <topology evidence="1">Multi-pass membrane protein</topology>
    </subcellularLocation>
</comment>
<comment type="similarity">
    <text evidence="2">Belongs to the VKOR family.</text>
</comment>
<feature type="transmembrane region" description="Helical" evidence="10">
    <location>
        <begin position="265"/>
        <end position="284"/>
    </location>
</feature>
<evidence type="ECO:0000256" key="5">
    <source>
        <dbReference type="ARBA" id="ARBA00022989"/>
    </source>
</evidence>
<keyword evidence="9" id="KW-0676">Redox-active center</keyword>
<evidence type="ECO:0000256" key="2">
    <source>
        <dbReference type="ARBA" id="ARBA00006214"/>
    </source>
</evidence>
<dbReference type="InterPro" id="IPR012932">
    <property type="entry name" value="VKOR"/>
</dbReference>
<evidence type="ECO:0000313" key="12">
    <source>
        <dbReference type="EMBL" id="OCA76728.1"/>
    </source>
</evidence>
<dbReference type="InterPro" id="IPR038354">
    <property type="entry name" value="VKOR_sf"/>
</dbReference>
<dbReference type="EMBL" id="MAYH01000002">
    <property type="protein sequence ID" value="OCA76728.1"/>
    <property type="molecule type" value="Genomic_DNA"/>
</dbReference>
<feature type="domain" description="Vitamin K epoxide reductase" evidence="11">
    <location>
        <begin position="156"/>
        <end position="281"/>
    </location>
</feature>
<evidence type="ECO:0000256" key="10">
    <source>
        <dbReference type="SAM" id="Phobius"/>
    </source>
</evidence>
<protein>
    <recommendedName>
        <fullName evidence="11">Vitamin K epoxide reductase domain-containing protein</fullName>
    </recommendedName>
</protein>
<dbReference type="CDD" id="cd12921">
    <property type="entry name" value="VKOR_4"/>
    <property type="match status" value="1"/>
</dbReference>
<evidence type="ECO:0000256" key="9">
    <source>
        <dbReference type="ARBA" id="ARBA00023284"/>
    </source>
</evidence>
<keyword evidence="4" id="KW-0874">Quinone</keyword>
<evidence type="ECO:0000256" key="3">
    <source>
        <dbReference type="ARBA" id="ARBA00022692"/>
    </source>
</evidence>
<dbReference type="Proteomes" id="UP000092651">
    <property type="component" value="Unassembled WGS sequence"/>
</dbReference>
<evidence type="ECO:0000313" key="13">
    <source>
        <dbReference type="Proteomes" id="UP000092651"/>
    </source>
</evidence>
<dbReference type="GO" id="GO:0048038">
    <property type="term" value="F:quinone binding"/>
    <property type="evidence" value="ECO:0007669"/>
    <property type="project" value="UniProtKB-KW"/>
</dbReference>
<dbReference type="GO" id="GO:0016491">
    <property type="term" value="F:oxidoreductase activity"/>
    <property type="evidence" value="ECO:0007669"/>
    <property type="project" value="UniProtKB-KW"/>
</dbReference>
<sequence length="285" mass="32884">MAESIDNILKYLKKKDIFLERKTFTSQIQSHPAFPSLMSIISALNVNYIYNYAIEIENSEVHELPDDFLAYVELKDNQSELVIVEKINTGYLINGKHKLNENEFLSKWNNIVILIDETLSKPQTTRNNKHILWVIVGLFLMLLIFAAYQINHFSFIYLLLSLCGFFLSVLSLRKIFGIENHIVNKVCSGNYTDCSLINDTKNKNFVSNFGDFSLVYFFSNIISLLLMQASHNDGALIMIQKILLIVIFPVIAYSLFYQIFRIKKICPLCIGIILVLLLQTYILLM</sequence>
<evidence type="ECO:0000256" key="8">
    <source>
        <dbReference type="ARBA" id="ARBA00023157"/>
    </source>
</evidence>
<evidence type="ECO:0000256" key="6">
    <source>
        <dbReference type="ARBA" id="ARBA00023002"/>
    </source>
</evidence>
<evidence type="ECO:0000256" key="1">
    <source>
        <dbReference type="ARBA" id="ARBA00004141"/>
    </source>
</evidence>
<evidence type="ECO:0000256" key="4">
    <source>
        <dbReference type="ARBA" id="ARBA00022719"/>
    </source>
</evidence>
<dbReference type="Pfam" id="PF07884">
    <property type="entry name" value="VKOR"/>
    <property type="match status" value="1"/>
</dbReference>
<keyword evidence="7 10" id="KW-0472">Membrane</keyword>
<keyword evidence="6" id="KW-0560">Oxidoreductase</keyword>
<accession>A0A1B8ZYP4</accession>
<feature type="transmembrane region" description="Helical" evidence="10">
    <location>
        <begin position="235"/>
        <end position="256"/>
    </location>
</feature>
<proteinExistence type="inferred from homology"/>
<name>A0A1B8ZYP4_9FLAO</name>
<keyword evidence="5 10" id="KW-1133">Transmembrane helix</keyword>
<gene>
    <name evidence="12" type="ORF">BBI01_21390</name>
</gene>
<feature type="transmembrane region" description="Helical" evidence="10">
    <location>
        <begin position="209"/>
        <end position="229"/>
    </location>
</feature>
<keyword evidence="3 10" id="KW-0812">Transmembrane</keyword>
<dbReference type="OrthoDB" id="1100563at2"/>
<comment type="caution">
    <text evidence="12">The sequence shown here is derived from an EMBL/GenBank/DDBJ whole genome shotgun (WGS) entry which is preliminary data.</text>
</comment>
<dbReference type="AlphaFoldDB" id="A0A1B8ZYP4"/>
<evidence type="ECO:0000259" key="11">
    <source>
        <dbReference type="Pfam" id="PF07884"/>
    </source>
</evidence>
<feature type="transmembrane region" description="Helical" evidence="10">
    <location>
        <begin position="131"/>
        <end position="148"/>
    </location>
</feature>
<organism evidence="12 13">
    <name type="scientific">Chryseobacterium artocarpi</name>
    <dbReference type="NCBI Taxonomy" id="1414727"/>
    <lineage>
        <taxon>Bacteria</taxon>
        <taxon>Pseudomonadati</taxon>
        <taxon>Bacteroidota</taxon>
        <taxon>Flavobacteriia</taxon>
        <taxon>Flavobacteriales</taxon>
        <taxon>Weeksellaceae</taxon>
        <taxon>Chryseobacterium group</taxon>
        <taxon>Chryseobacterium</taxon>
    </lineage>
</organism>
<keyword evidence="8" id="KW-1015">Disulfide bond</keyword>